<sequence length="1588" mass="175710">MATPIEHTVEKGEKRSCSALFEHIQFCERSMKRSALKYPWQLGFMADQDQSTHPKGPLGMAPVLPAAVSSSDVAEAVHEELASAFDDHCRRLYCKLPQVEWDVHLDSQRSAAMAKWHKIVLADPMSFDVCRMHFQSLNTGLQGGKLQDDLRNVFSSKSTSTLHGRAGPMMRFLHFCADKQLKAFPITEEVVYAFMQHVEQSAAPTFLRSFLSSLGFALHVVGLIGAKRVLDSRRIKGLADKCYLQKKKTRSRLPLTVEELTTLEEIVLGYRGRGLPDRHAAGCFLFMVYGRTRFSDMLNVGRLDFEAGDDETGYIEAQVARSKTSFSVDRKVRLLPMTAAMHGVTTESWGKAWKTVLEKTGITAAHGKPLLPGRTPDGWHTLPLTAEAATSWLRSMLQSGEYFEEDRIKSIGTHSCKSTILSWMAKWGSSPDLRRLMGYHVADKMSTMLIYGKDNTSAGLREIDVILEAIRQGGFLPDAKRSEMFPHAEDAAKLLENQDQSGFEGYCSGSSSEDSADEDQPDHLAHEKAENAVLGKWDAGVDVSKLPDQAVYFRLVEPESSQAAIFVSAQSGALDEENRLTSAHEDFSSWTDLGKQCIPNIFGFPNAEESQPENLLEMFMSVLFGEEDGCDVSISAEPIEGYMQFMNFVQHVIAVEELSTLTASAHCKGACLGDVLRVQMFCGALLMCIYCRARWSELMRSESVILDHDSDNRLQFIEARNALHGCARLPGAKMVNQERLQPEYHTSESNVIHVKDESEVVKSQTHRTALMQILLHQLQVRRKSKGAMMITLDGSLRAAFDAQEIKSQHNGFSMGAPQMPPSDEQFNLLAQRVFGANPTVGQMSAIGRIHFESTTLVVSTIKEKVVNSQLKVEPSIATFPEHQDRPVGTCRPRDVDGCQLSTSGKPPECTGGLHMCTCCHKEEHEAAFCANALHATSVSESWMDMEMDETPRGDNPTVFNGAAEELDKGHTRETMPWEREPINPVFAKRPRLIQPPVFVTMAPPDDSEISIPVAESQGLVRWPRTTSLIPWPIAQDRALARALESWRLIVMDNLSGSVVGRQIEIEEALRGDCNAKSIEQSVSDALTGKSVATLRARSSSLLSFARWKKGLDAEAKIFPITELQSYMYVKELREHNAPRTKATRFLEAVSFAFHMLGADVGDTIRSPRVRGAATVPMVIPQKKTPLTVAQVCFLERLAMDGSDSEAIFAGYLCMVLHMRLRWTDGQYCQHEPVTDLHREKGFLECQLYHHKNAGRQKHAKRLLPAACNLPGLSGLDWASIWLERRAAQGLKAGPGVPTMPAPLAGGGWALVPLEPSQATTWMREILKNFEPMPSMAVIGTHSLKATWLSMMAKAGCDGDTRRLAGYHTDPGSKMALEYSRDAQAPVLLAIEAITAAIQHGLFDPDVSRARRWPREGCKSLQSVMLWLAKSSAEEFWYQDQNACQSDEICEPFADGSFGLVQQPSEPYSPSVAPGEESEIESLSSVSDISDRPVLGRDYVTSDEERDAEVAGPIVGEELAQALEPSISSAVFRHVQSGCCHIAKDAACDPDDGESIVLKCGKIASRNFEKIQSAGNYFPYKCSRCFAGS</sequence>
<reference evidence="3" key="1">
    <citation type="submission" date="2022-10" db="EMBL/GenBank/DDBJ databases">
        <authorList>
            <person name="Chen Y."/>
            <person name="Dougan E. K."/>
            <person name="Chan C."/>
            <person name="Rhodes N."/>
            <person name="Thang M."/>
        </authorList>
    </citation>
    <scope>NUCLEOTIDE SEQUENCE</scope>
</reference>
<dbReference type="Gene3D" id="1.10.443.10">
    <property type="entry name" value="Intergrase catalytic core"/>
    <property type="match status" value="1"/>
</dbReference>
<feature type="region of interest" description="Disordered" evidence="2">
    <location>
        <begin position="1463"/>
        <end position="1483"/>
    </location>
</feature>
<dbReference type="GO" id="GO:0006310">
    <property type="term" value="P:DNA recombination"/>
    <property type="evidence" value="ECO:0007669"/>
    <property type="project" value="UniProtKB-KW"/>
</dbReference>
<dbReference type="InterPro" id="IPR011010">
    <property type="entry name" value="DNA_brk_join_enz"/>
</dbReference>
<keyword evidence="5" id="KW-1185">Reference proteome</keyword>
<dbReference type="EMBL" id="CAMXCT020002660">
    <property type="protein sequence ID" value="CAL1152997.1"/>
    <property type="molecule type" value="Genomic_DNA"/>
</dbReference>
<evidence type="ECO:0000313" key="3">
    <source>
        <dbReference type="EMBL" id="CAI3999622.1"/>
    </source>
</evidence>
<evidence type="ECO:0000313" key="4">
    <source>
        <dbReference type="EMBL" id="CAL4786934.1"/>
    </source>
</evidence>
<proteinExistence type="predicted"/>
<dbReference type="GO" id="GO:0015074">
    <property type="term" value="P:DNA integration"/>
    <property type="evidence" value="ECO:0007669"/>
    <property type="project" value="InterPro"/>
</dbReference>
<protein>
    <submittedName>
        <fullName evidence="4">Core-binding (CB) domain-containing protein</fullName>
    </submittedName>
</protein>
<organism evidence="3">
    <name type="scientific">Cladocopium goreaui</name>
    <dbReference type="NCBI Taxonomy" id="2562237"/>
    <lineage>
        <taxon>Eukaryota</taxon>
        <taxon>Sar</taxon>
        <taxon>Alveolata</taxon>
        <taxon>Dinophyceae</taxon>
        <taxon>Suessiales</taxon>
        <taxon>Symbiodiniaceae</taxon>
        <taxon>Cladocopium</taxon>
    </lineage>
</organism>
<evidence type="ECO:0000256" key="2">
    <source>
        <dbReference type="SAM" id="MobiDB-lite"/>
    </source>
</evidence>
<dbReference type="EMBL" id="CAMXCT030002660">
    <property type="protein sequence ID" value="CAL4786934.1"/>
    <property type="molecule type" value="Genomic_DNA"/>
</dbReference>
<dbReference type="SUPFAM" id="SSF56349">
    <property type="entry name" value="DNA breaking-rejoining enzymes"/>
    <property type="match status" value="1"/>
</dbReference>
<dbReference type="Proteomes" id="UP001152797">
    <property type="component" value="Unassembled WGS sequence"/>
</dbReference>
<reference evidence="4 5" key="2">
    <citation type="submission" date="2024-05" db="EMBL/GenBank/DDBJ databases">
        <authorList>
            <person name="Chen Y."/>
            <person name="Shah S."/>
            <person name="Dougan E. K."/>
            <person name="Thang M."/>
            <person name="Chan C."/>
        </authorList>
    </citation>
    <scope>NUCLEOTIDE SEQUENCE [LARGE SCALE GENOMIC DNA]</scope>
</reference>
<evidence type="ECO:0000313" key="5">
    <source>
        <dbReference type="Proteomes" id="UP001152797"/>
    </source>
</evidence>
<dbReference type="InterPro" id="IPR013762">
    <property type="entry name" value="Integrase-like_cat_sf"/>
</dbReference>
<dbReference type="EMBL" id="CAMXCT010002660">
    <property type="protein sequence ID" value="CAI3999622.1"/>
    <property type="molecule type" value="Genomic_DNA"/>
</dbReference>
<keyword evidence="1" id="KW-0233">DNA recombination</keyword>
<dbReference type="OrthoDB" id="445811at2759"/>
<evidence type="ECO:0000256" key="1">
    <source>
        <dbReference type="ARBA" id="ARBA00023172"/>
    </source>
</evidence>
<accession>A0A9P1G717</accession>
<dbReference type="GO" id="GO:0003677">
    <property type="term" value="F:DNA binding"/>
    <property type="evidence" value="ECO:0007669"/>
    <property type="project" value="InterPro"/>
</dbReference>
<name>A0A9P1G717_9DINO</name>
<gene>
    <name evidence="3" type="ORF">C1SCF055_LOCUS25806</name>
</gene>
<comment type="caution">
    <text evidence="3">The sequence shown here is derived from an EMBL/GenBank/DDBJ whole genome shotgun (WGS) entry which is preliminary data.</text>
</comment>